<evidence type="ECO:0000313" key="3">
    <source>
        <dbReference type="Proteomes" id="UP000230822"/>
    </source>
</evidence>
<feature type="non-terminal residue" evidence="2">
    <location>
        <position position="136"/>
    </location>
</feature>
<proteinExistence type="predicted"/>
<evidence type="ECO:0000259" key="1">
    <source>
        <dbReference type="Pfam" id="PF17759"/>
    </source>
</evidence>
<feature type="domain" description="Phenylalanyl tRNA synthetase beta chain core" evidence="1">
    <location>
        <begin position="3"/>
        <end position="100"/>
    </location>
</feature>
<protein>
    <recommendedName>
        <fullName evidence="1">Phenylalanyl tRNA synthetase beta chain core domain-containing protein</fullName>
    </recommendedName>
</protein>
<dbReference type="Proteomes" id="UP000230822">
    <property type="component" value="Unassembled WGS sequence"/>
</dbReference>
<reference evidence="3" key="1">
    <citation type="submission" date="2017-09" db="EMBL/GenBank/DDBJ databases">
        <title>Depth-based differentiation of microbial function through sediment-hosted aquifers and enrichment of novel symbionts in the deep terrestrial subsurface.</title>
        <authorList>
            <person name="Probst A.J."/>
            <person name="Ladd B."/>
            <person name="Jarett J.K."/>
            <person name="Geller-Mcgrath D.E."/>
            <person name="Sieber C.M.K."/>
            <person name="Emerson J.B."/>
            <person name="Anantharaman K."/>
            <person name="Thomas B.C."/>
            <person name="Malmstrom R."/>
            <person name="Stieglmeier M."/>
            <person name="Klingl A."/>
            <person name="Woyke T."/>
            <person name="Ryan C.M."/>
            <person name="Banfield J.F."/>
        </authorList>
    </citation>
    <scope>NUCLEOTIDE SEQUENCE [LARGE SCALE GENOMIC DNA]</scope>
</reference>
<dbReference type="InterPro" id="IPR041616">
    <property type="entry name" value="PheRS_beta_core"/>
</dbReference>
<dbReference type="Pfam" id="PF17759">
    <property type="entry name" value="tRNA_synthFbeta"/>
    <property type="match status" value="1"/>
</dbReference>
<evidence type="ECO:0000313" key="2">
    <source>
        <dbReference type="EMBL" id="PIW73363.1"/>
    </source>
</evidence>
<organism evidence="2 3">
    <name type="scientific">Candidatus Roizmanbacteria bacterium CG_4_8_14_3_um_filter_34_9</name>
    <dbReference type="NCBI Taxonomy" id="1974832"/>
    <lineage>
        <taxon>Bacteria</taxon>
        <taxon>Candidatus Roizmaniibacteriota</taxon>
    </lineage>
</organism>
<dbReference type="EMBL" id="PFGU01000048">
    <property type="protein sequence ID" value="PIW73363.1"/>
    <property type="molecule type" value="Genomic_DNA"/>
</dbReference>
<dbReference type="InterPro" id="IPR045864">
    <property type="entry name" value="aa-tRNA-synth_II/BPL/LPL"/>
</dbReference>
<comment type="caution">
    <text evidence="2">The sequence shown here is derived from an EMBL/GenBank/DDBJ whole genome shotgun (WGS) entry which is preliminary data.</text>
</comment>
<dbReference type="AlphaFoldDB" id="A0A2M7ICP7"/>
<gene>
    <name evidence="2" type="ORF">CO005_01785</name>
</gene>
<sequence>DPKKHLRLSNSLSKDIEYLRMSLLPSLLKNIKENSGKTKYNSAPGLRLFEIAKVYIPVGNKNICSLPQEIYRLGIAVNTDYSDLKGIIEAIYKELNINFEENKNIFPLPEIIEKSGNYMVEVDFQSLIDNCQLVPK</sequence>
<dbReference type="SUPFAM" id="SSF55681">
    <property type="entry name" value="Class II aaRS and biotin synthetases"/>
    <property type="match status" value="1"/>
</dbReference>
<feature type="non-terminal residue" evidence="2">
    <location>
        <position position="1"/>
    </location>
</feature>
<name>A0A2M7ICP7_9BACT</name>
<dbReference type="Gene3D" id="3.30.930.10">
    <property type="entry name" value="Bira Bifunctional Protein, Domain 2"/>
    <property type="match status" value="1"/>
</dbReference>
<accession>A0A2M7ICP7</accession>